<protein>
    <submittedName>
        <fullName evidence="3">P-loop containing nucleoside triphosphate hydrolase protein</fullName>
    </submittedName>
</protein>
<dbReference type="GO" id="GO:0016887">
    <property type="term" value="F:ATP hydrolysis activity"/>
    <property type="evidence" value="ECO:0007669"/>
    <property type="project" value="InterPro"/>
</dbReference>
<dbReference type="Proteomes" id="UP000717696">
    <property type="component" value="Unassembled WGS sequence"/>
</dbReference>
<keyword evidence="4" id="KW-1185">Reference proteome</keyword>
<gene>
    <name evidence="3" type="ORF">B0J13DRAFT_543212</name>
</gene>
<evidence type="ECO:0000313" key="3">
    <source>
        <dbReference type="EMBL" id="KAH7157980.1"/>
    </source>
</evidence>
<feature type="domain" description="AAA+ ATPase" evidence="2">
    <location>
        <begin position="133"/>
        <end position="260"/>
    </location>
</feature>
<dbReference type="InterPro" id="IPR003959">
    <property type="entry name" value="ATPase_AAA_core"/>
</dbReference>
<dbReference type="Gene3D" id="3.40.50.300">
    <property type="entry name" value="P-loop containing nucleotide triphosphate hydrolases"/>
    <property type="match status" value="1"/>
</dbReference>
<keyword evidence="3" id="KW-0378">Hydrolase</keyword>
<dbReference type="InterPro" id="IPR027417">
    <property type="entry name" value="P-loop_NTPase"/>
</dbReference>
<dbReference type="Pfam" id="PF00004">
    <property type="entry name" value="AAA"/>
    <property type="match status" value="1"/>
</dbReference>
<name>A0A9P9JEX9_9HYPO</name>
<feature type="region of interest" description="Disordered" evidence="1">
    <location>
        <begin position="349"/>
        <end position="371"/>
    </location>
</feature>
<accession>A0A9P9JEX9</accession>
<organism evidence="3 4">
    <name type="scientific">Dactylonectria estremocensis</name>
    <dbReference type="NCBI Taxonomy" id="1079267"/>
    <lineage>
        <taxon>Eukaryota</taxon>
        <taxon>Fungi</taxon>
        <taxon>Dikarya</taxon>
        <taxon>Ascomycota</taxon>
        <taxon>Pezizomycotina</taxon>
        <taxon>Sordariomycetes</taxon>
        <taxon>Hypocreomycetidae</taxon>
        <taxon>Hypocreales</taxon>
        <taxon>Nectriaceae</taxon>
        <taxon>Dactylonectria</taxon>
    </lineage>
</organism>
<dbReference type="PANTHER" id="PTHR46411:SF3">
    <property type="entry name" value="AAA+ ATPASE DOMAIN-CONTAINING PROTEIN"/>
    <property type="match status" value="1"/>
</dbReference>
<dbReference type="PANTHER" id="PTHR46411">
    <property type="entry name" value="FAMILY ATPASE, PUTATIVE-RELATED"/>
    <property type="match status" value="1"/>
</dbReference>
<dbReference type="SUPFAM" id="SSF52540">
    <property type="entry name" value="P-loop containing nucleoside triphosphate hydrolases"/>
    <property type="match status" value="1"/>
</dbReference>
<dbReference type="EMBL" id="JAGMUU010000003">
    <property type="protein sequence ID" value="KAH7157980.1"/>
    <property type="molecule type" value="Genomic_DNA"/>
</dbReference>
<dbReference type="InterPro" id="IPR003593">
    <property type="entry name" value="AAA+_ATPase"/>
</dbReference>
<dbReference type="SMART" id="SM00382">
    <property type="entry name" value="AAA"/>
    <property type="match status" value="1"/>
</dbReference>
<dbReference type="GO" id="GO:0005524">
    <property type="term" value="F:ATP binding"/>
    <property type="evidence" value="ECO:0007669"/>
    <property type="project" value="InterPro"/>
</dbReference>
<reference evidence="3" key="1">
    <citation type="journal article" date="2021" name="Nat. Commun.">
        <title>Genetic determinants of endophytism in the Arabidopsis root mycobiome.</title>
        <authorList>
            <person name="Mesny F."/>
            <person name="Miyauchi S."/>
            <person name="Thiergart T."/>
            <person name="Pickel B."/>
            <person name="Atanasova L."/>
            <person name="Karlsson M."/>
            <person name="Huettel B."/>
            <person name="Barry K.W."/>
            <person name="Haridas S."/>
            <person name="Chen C."/>
            <person name="Bauer D."/>
            <person name="Andreopoulos W."/>
            <person name="Pangilinan J."/>
            <person name="LaButti K."/>
            <person name="Riley R."/>
            <person name="Lipzen A."/>
            <person name="Clum A."/>
            <person name="Drula E."/>
            <person name="Henrissat B."/>
            <person name="Kohler A."/>
            <person name="Grigoriev I.V."/>
            <person name="Martin F.M."/>
            <person name="Hacquard S."/>
        </authorList>
    </citation>
    <scope>NUCLEOTIDE SEQUENCE</scope>
    <source>
        <strain evidence="3">MPI-CAGE-AT-0021</strain>
    </source>
</reference>
<dbReference type="AlphaFoldDB" id="A0A9P9JEX9"/>
<evidence type="ECO:0000256" key="1">
    <source>
        <dbReference type="SAM" id="MobiDB-lite"/>
    </source>
</evidence>
<dbReference type="CDD" id="cd19481">
    <property type="entry name" value="RecA-like_protease"/>
    <property type="match status" value="1"/>
</dbReference>
<proteinExistence type="predicted"/>
<comment type="caution">
    <text evidence="3">The sequence shown here is derived from an EMBL/GenBank/DDBJ whole genome shotgun (WGS) entry which is preliminary data.</text>
</comment>
<feature type="non-terminal residue" evidence="3">
    <location>
        <position position="1"/>
    </location>
</feature>
<evidence type="ECO:0000313" key="4">
    <source>
        <dbReference type="Proteomes" id="UP000717696"/>
    </source>
</evidence>
<evidence type="ECO:0000259" key="2">
    <source>
        <dbReference type="SMART" id="SM00382"/>
    </source>
</evidence>
<dbReference type="OrthoDB" id="10042665at2759"/>
<sequence length="371" mass="41964">MLGVDDYFPIQQIWINGRIVTDPKTFFEARPGHEIYLQSDRDQYPLDGSTPNLSFTDEQYIICNHEIPGFAPNEKKWGFFSLDFIELIDFDDDVFASSLMLQQSYKDIILSLVRFHNSSPELEFDDIIKGKGKGTIFLLHGEPGVGKTLTAESIADYCKKPLLRIDASTIGATANSVEEGLASAFQLAEKWKAVALIDEADVFLEQRTISDLARNSLVSVFLRVLEYYEGILFLTTNRIDAFDRAFKSRVQLAIYYPPLDLFSRKSLWRNFLGKVSFKLQSESEMSDAIEELASNELNGRQIKNVVRVSQALAVSKNAQLSLQQLRDGLDAMKTFDDDFETQQIAEARARSHGNNGTDGALDIPPHKRRRV</sequence>